<keyword evidence="3" id="KW-1185">Reference proteome</keyword>
<dbReference type="InterPro" id="IPR007146">
    <property type="entry name" value="Sas10/Utp3/C1D"/>
</dbReference>
<dbReference type="HOGENOM" id="CLU_065858_0_0_1"/>
<proteinExistence type="predicted"/>
<dbReference type="GO" id="GO:0032040">
    <property type="term" value="C:small-subunit processome"/>
    <property type="evidence" value="ECO:0007669"/>
    <property type="project" value="EnsemblFungi"/>
</dbReference>
<dbReference type="STRING" id="294747.C5M9T5"/>
<evidence type="ECO:0000313" key="3">
    <source>
        <dbReference type="Proteomes" id="UP000002037"/>
    </source>
</evidence>
<dbReference type="PANTHER" id="PTHR13237:SF9">
    <property type="entry name" value="NEUROGUIDIN"/>
    <property type="match status" value="1"/>
</dbReference>
<dbReference type="KEGG" id="ctp:CTRG_02247"/>
<feature type="region of interest" description="Disordered" evidence="1">
    <location>
        <begin position="139"/>
        <end position="292"/>
    </location>
</feature>
<dbReference type="GO" id="GO:0000447">
    <property type="term" value="P:endonucleolytic cleavage in ITS1 to separate SSU-rRNA from 5.8S rRNA and LSU-rRNA from tricistronic rRNA transcript (SSU-rRNA, 5.8S rRNA, LSU-rRNA)"/>
    <property type="evidence" value="ECO:0007669"/>
    <property type="project" value="EnsemblFungi"/>
</dbReference>
<evidence type="ECO:0000256" key="1">
    <source>
        <dbReference type="SAM" id="MobiDB-lite"/>
    </source>
</evidence>
<dbReference type="Pfam" id="PF04000">
    <property type="entry name" value="Sas10_Utp3"/>
    <property type="match status" value="1"/>
</dbReference>
<gene>
    <name evidence="2" type="ORF">CTRG_02247</name>
</gene>
<dbReference type="PANTHER" id="PTHR13237">
    <property type="entry name" value="SOMETHING ABOUT SILENCING PROTEIN 10-RELATED"/>
    <property type="match status" value="1"/>
</dbReference>
<dbReference type="RefSeq" id="XP_002547950.1">
    <property type="nucleotide sequence ID" value="XM_002547904.1"/>
</dbReference>
<accession>C5M9T5</accession>
<dbReference type="AlphaFoldDB" id="C5M9T5"/>
<feature type="compositionally biased region" description="Acidic residues" evidence="1">
    <location>
        <begin position="150"/>
        <end position="174"/>
    </location>
</feature>
<name>C5M9T5_CANTT</name>
<dbReference type="EMBL" id="GG692397">
    <property type="protein sequence ID" value="EER33429.1"/>
    <property type="molecule type" value="Genomic_DNA"/>
</dbReference>
<dbReference type="GeneID" id="8296950"/>
<dbReference type="Proteomes" id="UP000002037">
    <property type="component" value="Unassembled WGS sequence"/>
</dbReference>
<organism evidence="2 3">
    <name type="scientific">Candida tropicalis (strain ATCC MYA-3404 / T1)</name>
    <name type="common">Yeast</name>
    <dbReference type="NCBI Taxonomy" id="294747"/>
    <lineage>
        <taxon>Eukaryota</taxon>
        <taxon>Fungi</taxon>
        <taxon>Dikarya</taxon>
        <taxon>Ascomycota</taxon>
        <taxon>Saccharomycotina</taxon>
        <taxon>Pichiomycetes</taxon>
        <taxon>Debaryomycetaceae</taxon>
        <taxon>Candida/Lodderomyces clade</taxon>
        <taxon>Candida</taxon>
    </lineage>
</organism>
<feature type="region of interest" description="Disordered" evidence="1">
    <location>
        <begin position="329"/>
        <end position="354"/>
    </location>
</feature>
<dbReference type="OrthoDB" id="203440at2759"/>
<dbReference type="VEuPathDB" id="FungiDB:CTRG_02247"/>
<feature type="compositionally biased region" description="Basic and acidic residues" evidence="1">
    <location>
        <begin position="268"/>
        <end position="287"/>
    </location>
</feature>
<sequence length="354" mass="40178">MSNIDTLLKDIITSTKSTKSSVDELVSYIQESASSHPELVENLIKKSSHTSKLEGVSLLSLKNESLVSYINNLILIVLSQLERLESNNDVDVEEKKLEVVKRSIVQRVTLEKGVKPLEKKINYQLDKMVRAYGRMEQDELKAEQKLNEDKESEGEGEDDDEDEEESEDDDEDDNLQYRPDASALAKLAPTSTKSKKSSSSSTTTEESNEKYKPPKISAMAPPTAISQKDIDAKSNNGKNRKVQSMEEYLQEQSDMPSVDASIGSTIIDHGRGGVKTAHDRRKEKEIQDYEENNFVRLPTNQTKKSFKEKQRDLRNQFAGEDWSMFNNKDVTKEGTSRKRKAGTVWDRVKKKKSY</sequence>
<reference evidence="2 3" key="1">
    <citation type="journal article" date="2009" name="Nature">
        <title>Evolution of pathogenicity and sexual reproduction in eight Candida genomes.</title>
        <authorList>
            <person name="Butler G."/>
            <person name="Rasmussen M.D."/>
            <person name="Lin M.F."/>
            <person name="Santos M.A."/>
            <person name="Sakthikumar S."/>
            <person name="Munro C.A."/>
            <person name="Rheinbay E."/>
            <person name="Grabherr M."/>
            <person name="Forche A."/>
            <person name="Reedy J.L."/>
            <person name="Agrafioti I."/>
            <person name="Arnaud M.B."/>
            <person name="Bates S."/>
            <person name="Brown A.J."/>
            <person name="Brunke S."/>
            <person name="Costanzo M.C."/>
            <person name="Fitzpatrick D.A."/>
            <person name="de Groot P.W."/>
            <person name="Harris D."/>
            <person name="Hoyer L.L."/>
            <person name="Hube B."/>
            <person name="Klis F.M."/>
            <person name="Kodira C."/>
            <person name="Lennard N."/>
            <person name="Logue M.E."/>
            <person name="Martin R."/>
            <person name="Neiman A.M."/>
            <person name="Nikolaou E."/>
            <person name="Quail M.A."/>
            <person name="Quinn J."/>
            <person name="Santos M.C."/>
            <person name="Schmitzberger F.F."/>
            <person name="Sherlock G."/>
            <person name="Shah P."/>
            <person name="Silverstein K.A."/>
            <person name="Skrzypek M.S."/>
            <person name="Soll D."/>
            <person name="Staggs R."/>
            <person name="Stansfield I."/>
            <person name="Stumpf M.P."/>
            <person name="Sudbery P.E."/>
            <person name="Srikantha T."/>
            <person name="Zeng Q."/>
            <person name="Berman J."/>
            <person name="Berriman M."/>
            <person name="Heitman J."/>
            <person name="Gow N.A."/>
            <person name="Lorenz M.C."/>
            <person name="Birren B.W."/>
            <person name="Kellis M."/>
            <person name="Cuomo C.A."/>
        </authorList>
    </citation>
    <scope>NUCLEOTIDE SEQUENCE [LARGE SCALE GENOMIC DNA]</scope>
    <source>
        <strain evidence="3">ATCC MYA-3404 / T1</strain>
    </source>
</reference>
<dbReference type="GO" id="GO:0000480">
    <property type="term" value="P:endonucleolytic cleavage in 5'-ETS of tricistronic rRNA transcript (SSU-rRNA, 5.8S rRNA, LSU-rRNA)"/>
    <property type="evidence" value="ECO:0007669"/>
    <property type="project" value="EnsemblFungi"/>
</dbReference>
<protein>
    <submittedName>
        <fullName evidence="2">Uncharacterized protein</fullName>
    </submittedName>
</protein>
<feature type="compositionally biased region" description="Basic and acidic residues" evidence="1">
    <location>
        <begin position="139"/>
        <end position="149"/>
    </location>
</feature>
<dbReference type="eggNOG" id="KOG3117">
    <property type="taxonomic scope" value="Eukaryota"/>
</dbReference>
<evidence type="ECO:0000313" key="2">
    <source>
        <dbReference type="EMBL" id="EER33429.1"/>
    </source>
</evidence>